<feature type="domain" description="Ig-like" evidence="3">
    <location>
        <begin position="69"/>
        <end position="137"/>
    </location>
</feature>
<dbReference type="InterPro" id="IPR036179">
    <property type="entry name" value="Ig-like_dom_sf"/>
</dbReference>
<dbReference type="CDD" id="cd00096">
    <property type="entry name" value="Ig"/>
    <property type="match status" value="1"/>
</dbReference>
<dbReference type="InterPro" id="IPR013783">
    <property type="entry name" value="Ig-like_fold"/>
</dbReference>
<evidence type="ECO:0000256" key="2">
    <source>
        <dbReference type="SAM" id="SignalP"/>
    </source>
</evidence>
<dbReference type="InterPro" id="IPR036116">
    <property type="entry name" value="FN3_sf"/>
</dbReference>
<gene>
    <name evidence="4" type="ORF">Fcan01_14042</name>
</gene>
<keyword evidence="5" id="KW-1185">Reference proteome</keyword>
<dbReference type="EMBL" id="LNIX01000008">
    <property type="protein sequence ID" value="OXA51168.1"/>
    <property type="molecule type" value="Genomic_DNA"/>
</dbReference>
<dbReference type="CDD" id="cd00063">
    <property type="entry name" value="FN3"/>
    <property type="match status" value="1"/>
</dbReference>
<evidence type="ECO:0000313" key="5">
    <source>
        <dbReference type="Proteomes" id="UP000198287"/>
    </source>
</evidence>
<comment type="caution">
    <text evidence="4">The sequence shown here is derived from an EMBL/GenBank/DDBJ whole genome shotgun (WGS) entry which is preliminary data.</text>
</comment>
<dbReference type="SUPFAM" id="SSF48726">
    <property type="entry name" value="Immunoglobulin"/>
    <property type="match status" value="1"/>
</dbReference>
<feature type="signal peptide" evidence="2">
    <location>
        <begin position="1"/>
        <end position="21"/>
    </location>
</feature>
<feature type="compositionally biased region" description="Polar residues" evidence="1">
    <location>
        <begin position="299"/>
        <end position="308"/>
    </location>
</feature>
<sequence>MAHADSLTFVLILAVITLVNGVPYSLSHREHRTSFQDLSQDEFVQDLRSLRSGHAPIQIDDKGHSRKNGNILWGLENKWRQLRCIVQASPVAEFQWKFRGLSIDPDAADRNILATLGEYTCRASNELGASERNFFLSRASKPPTPDFDTIVVPNSGILVSVTGFHNRHRKNLHIIQTRGFVDKDELGEILPIKGYALQFRKMASCDPWTNITFHSEKKFLRHHLVPGTLYRMRLAARTEGGIGEFSAARTVNYRLPDDKESDDADEETGTEDPAVDLSSISDSRRSSEYSDESSRSVENNDPTSSTDS</sequence>
<protein>
    <submittedName>
        <fullName evidence="4">Fasciclin-2</fullName>
    </submittedName>
</protein>
<evidence type="ECO:0000259" key="3">
    <source>
        <dbReference type="PROSITE" id="PS50835"/>
    </source>
</evidence>
<proteinExistence type="predicted"/>
<organism evidence="4 5">
    <name type="scientific">Folsomia candida</name>
    <name type="common">Springtail</name>
    <dbReference type="NCBI Taxonomy" id="158441"/>
    <lineage>
        <taxon>Eukaryota</taxon>
        <taxon>Metazoa</taxon>
        <taxon>Ecdysozoa</taxon>
        <taxon>Arthropoda</taxon>
        <taxon>Hexapoda</taxon>
        <taxon>Collembola</taxon>
        <taxon>Entomobryomorpha</taxon>
        <taxon>Isotomoidea</taxon>
        <taxon>Isotomidae</taxon>
        <taxon>Proisotominae</taxon>
        <taxon>Folsomia</taxon>
    </lineage>
</organism>
<dbReference type="Proteomes" id="UP000198287">
    <property type="component" value="Unassembled WGS sequence"/>
</dbReference>
<evidence type="ECO:0000256" key="1">
    <source>
        <dbReference type="SAM" id="MobiDB-lite"/>
    </source>
</evidence>
<name>A0A226E1K8_FOLCA</name>
<dbReference type="AlphaFoldDB" id="A0A226E1K8"/>
<dbReference type="InterPro" id="IPR007110">
    <property type="entry name" value="Ig-like_dom"/>
</dbReference>
<reference evidence="4 5" key="1">
    <citation type="submission" date="2015-12" db="EMBL/GenBank/DDBJ databases">
        <title>The genome of Folsomia candida.</title>
        <authorList>
            <person name="Faddeeva A."/>
            <person name="Derks M.F."/>
            <person name="Anvar Y."/>
            <person name="Smit S."/>
            <person name="Van Straalen N."/>
            <person name="Roelofs D."/>
        </authorList>
    </citation>
    <scope>NUCLEOTIDE SEQUENCE [LARGE SCALE GENOMIC DNA]</scope>
    <source>
        <strain evidence="4 5">VU population</strain>
        <tissue evidence="4">Whole body</tissue>
    </source>
</reference>
<keyword evidence="2" id="KW-0732">Signal</keyword>
<feature type="compositionally biased region" description="Acidic residues" evidence="1">
    <location>
        <begin position="259"/>
        <end position="274"/>
    </location>
</feature>
<feature type="chain" id="PRO_5013008341" evidence="2">
    <location>
        <begin position="22"/>
        <end position="308"/>
    </location>
</feature>
<feature type="compositionally biased region" description="Basic and acidic residues" evidence="1">
    <location>
        <begin position="282"/>
        <end position="295"/>
    </location>
</feature>
<dbReference type="SUPFAM" id="SSF49265">
    <property type="entry name" value="Fibronectin type III"/>
    <property type="match status" value="1"/>
</dbReference>
<dbReference type="InterPro" id="IPR003961">
    <property type="entry name" value="FN3_dom"/>
</dbReference>
<dbReference type="Gene3D" id="2.60.40.10">
    <property type="entry name" value="Immunoglobulins"/>
    <property type="match status" value="2"/>
</dbReference>
<accession>A0A226E1K8</accession>
<feature type="region of interest" description="Disordered" evidence="1">
    <location>
        <begin position="253"/>
        <end position="308"/>
    </location>
</feature>
<dbReference type="OrthoDB" id="9355041at2759"/>
<dbReference type="PROSITE" id="PS50835">
    <property type="entry name" value="IG_LIKE"/>
    <property type="match status" value="1"/>
</dbReference>
<evidence type="ECO:0000313" key="4">
    <source>
        <dbReference type="EMBL" id="OXA51168.1"/>
    </source>
</evidence>